<accession>A0A8S3GLE1</accession>
<dbReference type="AlphaFoldDB" id="A0A8S3GLE1"/>
<feature type="non-terminal residue" evidence="1">
    <location>
        <position position="72"/>
    </location>
</feature>
<proteinExistence type="predicted"/>
<reference evidence="1" key="1">
    <citation type="submission" date="2021-02" db="EMBL/GenBank/DDBJ databases">
        <authorList>
            <person name="Nowell W R."/>
        </authorList>
    </citation>
    <scope>NUCLEOTIDE SEQUENCE</scope>
</reference>
<evidence type="ECO:0000313" key="1">
    <source>
        <dbReference type="EMBL" id="CAF5161812.1"/>
    </source>
</evidence>
<gene>
    <name evidence="1" type="ORF">BYL167_LOCUS74815</name>
    <name evidence="2" type="ORF">SMN809_LOCUS83918</name>
</gene>
<comment type="caution">
    <text evidence="1">The sequence shown here is derived from an EMBL/GenBank/DDBJ whole genome shotgun (WGS) entry which is preliminary data.</text>
</comment>
<evidence type="ECO:0000313" key="2">
    <source>
        <dbReference type="EMBL" id="CAF5224666.1"/>
    </source>
</evidence>
<protein>
    <submittedName>
        <fullName evidence="1">Uncharacterized protein</fullName>
    </submittedName>
</protein>
<name>A0A8S3GLE1_9BILA</name>
<evidence type="ECO:0000313" key="3">
    <source>
        <dbReference type="Proteomes" id="UP000681967"/>
    </source>
</evidence>
<dbReference type="EMBL" id="CAJOBH010267019">
    <property type="protein sequence ID" value="CAF5161812.1"/>
    <property type="molecule type" value="Genomic_DNA"/>
</dbReference>
<dbReference type="Proteomes" id="UP000681967">
    <property type="component" value="Unassembled WGS sequence"/>
</dbReference>
<dbReference type="Proteomes" id="UP000676336">
    <property type="component" value="Unassembled WGS sequence"/>
</dbReference>
<organism evidence="1 3">
    <name type="scientific">Rotaria magnacalcarata</name>
    <dbReference type="NCBI Taxonomy" id="392030"/>
    <lineage>
        <taxon>Eukaryota</taxon>
        <taxon>Metazoa</taxon>
        <taxon>Spiralia</taxon>
        <taxon>Gnathifera</taxon>
        <taxon>Rotifera</taxon>
        <taxon>Eurotatoria</taxon>
        <taxon>Bdelloidea</taxon>
        <taxon>Philodinida</taxon>
        <taxon>Philodinidae</taxon>
        <taxon>Rotaria</taxon>
    </lineage>
</organism>
<sequence>MRRFESAVKYLPESMENALEIELQHCKGDIKRLVQYSELKLQDSSITEKIDKINNCSFEYQNLQVIKSDFNK</sequence>
<dbReference type="EMBL" id="CAJOBI010357528">
    <property type="protein sequence ID" value="CAF5224666.1"/>
    <property type="molecule type" value="Genomic_DNA"/>
</dbReference>